<gene>
    <name evidence="2" type="ORF">CIB54_16565</name>
</gene>
<organism evidence="2 3">
    <name type="scientific">Pseudomonas fluorescens</name>
    <dbReference type="NCBI Taxonomy" id="294"/>
    <lineage>
        <taxon>Bacteria</taxon>
        <taxon>Pseudomonadati</taxon>
        <taxon>Pseudomonadota</taxon>
        <taxon>Gammaproteobacteria</taxon>
        <taxon>Pseudomonadales</taxon>
        <taxon>Pseudomonadaceae</taxon>
        <taxon>Pseudomonas</taxon>
    </lineage>
</organism>
<dbReference type="Proteomes" id="UP000233564">
    <property type="component" value="Unassembled WGS sequence"/>
</dbReference>
<proteinExistence type="predicted"/>
<reference evidence="2 3" key="1">
    <citation type="submission" date="2017-08" db="EMBL/GenBank/DDBJ databases">
        <authorList>
            <person name="de Groot N.N."/>
        </authorList>
    </citation>
    <scope>NUCLEOTIDE SEQUENCE [LARGE SCALE GENOMIC DNA]</scope>
    <source>
        <strain evidence="2 3">PfR 37</strain>
    </source>
</reference>
<name>A0A2N1E396_PSEFL</name>
<evidence type="ECO:0000313" key="2">
    <source>
        <dbReference type="EMBL" id="PKH18978.1"/>
    </source>
</evidence>
<protein>
    <submittedName>
        <fullName evidence="2">Uncharacterized protein</fullName>
    </submittedName>
</protein>
<comment type="caution">
    <text evidence="2">The sequence shown here is derived from an EMBL/GenBank/DDBJ whole genome shotgun (WGS) entry which is preliminary data.</text>
</comment>
<accession>A0A2N1E396</accession>
<feature type="coiled-coil region" evidence="1">
    <location>
        <begin position="80"/>
        <end position="121"/>
    </location>
</feature>
<evidence type="ECO:0000256" key="1">
    <source>
        <dbReference type="SAM" id="Coils"/>
    </source>
</evidence>
<dbReference type="AlphaFoldDB" id="A0A2N1E396"/>
<evidence type="ECO:0000313" key="3">
    <source>
        <dbReference type="Proteomes" id="UP000233564"/>
    </source>
</evidence>
<dbReference type="EMBL" id="NVXX01000023">
    <property type="protein sequence ID" value="PKH18978.1"/>
    <property type="molecule type" value="Genomic_DNA"/>
</dbReference>
<sequence>MFRHRFITMEILLHLKEVLSDKKPTRALLSPPVIKSLEERIRKKTGHGLGSSIWTYFDAALDMINLWTDVDRAILNLGQLDDIEDKMQRLKYNIRDSSTENLALTEQLQALQKEVSAMQAKLALGR</sequence>
<keyword evidence="1" id="KW-0175">Coiled coil</keyword>